<evidence type="ECO:0000259" key="4">
    <source>
        <dbReference type="PROSITE" id="PS51401"/>
    </source>
</evidence>
<dbReference type="InterPro" id="IPR007051">
    <property type="entry name" value="CHORD_dom"/>
</dbReference>
<dbReference type="Gene3D" id="4.10.1130.20">
    <property type="match status" value="1"/>
</dbReference>
<evidence type="ECO:0000256" key="3">
    <source>
        <dbReference type="ARBA" id="ARBA00022833"/>
    </source>
</evidence>
<sequence length="278" mass="31765">MYGYNKGCMQKFNPEENHKDACLYHPGPHYFHDAYKIWECCNRKSTDFNTWLSYKGCTTGTHDAEKPADNLKVSAVKEIRLEKPENIIVWNGLNKPAERNAVEARKMVGLQMETTEAARKSIDAFKQTTSADGVLMAGAKCKNSGCNDAQNMKVKSTSVVEWEEYIEESTGITTLIPSKSVILEDVMLPFSTQEPEIENLTQEEIDTFCEFFPSVEDIQFLTQEEPEFNITRSHAYFKFDSEDKEPPFLITFVQPENLTVNYPILKAPLKNSRAERKC</sequence>
<name>A0A914DXI7_9BILA</name>
<evidence type="ECO:0000313" key="6">
    <source>
        <dbReference type="WBParaSite" id="ACRNAN_scaffold4201.g22512.t1"/>
    </source>
</evidence>
<dbReference type="PROSITE" id="PS51401">
    <property type="entry name" value="CHORD"/>
    <property type="match status" value="1"/>
</dbReference>
<proteinExistence type="predicted"/>
<keyword evidence="3" id="KW-0862">Zinc</keyword>
<dbReference type="Pfam" id="PF04968">
    <property type="entry name" value="CHORD"/>
    <property type="match status" value="1"/>
</dbReference>
<organism evidence="5 6">
    <name type="scientific">Acrobeloides nanus</name>
    <dbReference type="NCBI Taxonomy" id="290746"/>
    <lineage>
        <taxon>Eukaryota</taxon>
        <taxon>Metazoa</taxon>
        <taxon>Ecdysozoa</taxon>
        <taxon>Nematoda</taxon>
        <taxon>Chromadorea</taxon>
        <taxon>Rhabditida</taxon>
        <taxon>Tylenchina</taxon>
        <taxon>Cephalobomorpha</taxon>
        <taxon>Cephaloboidea</taxon>
        <taxon>Cephalobidae</taxon>
        <taxon>Acrobeloides</taxon>
    </lineage>
</organism>
<evidence type="ECO:0000256" key="1">
    <source>
        <dbReference type="ARBA" id="ARBA00022723"/>
    </source>
</evidence>
<dbReference type="InterPro" id="IPR039790">
    <property type="entry name" value="CHRD1"/>
</dbReference>
<dbReference type="GO" id="GO:0046872">
    <property type="term" value="F:metal ion binding"/>
    <property type="evidence" value="ECO:0007669"/>
    <property type="project" value="UniProtKB-KW"/>
</dbReference>
<keyword evidence="2" id="KW-0677">Repeat</keyword>
<evidence type="ECO:0000256" key="2">
    <source>
        <dbReference type="ARBA" id="ARBA00022737"/>
    </source>
</evidence>
<dbReference type="AlphaFoldDB" id="A0A914DXI7"/>
<accession>A0A914DXI7</accession>
<dbReference type="WBParaSite" id="ACRNAN_scaffold4201.g22512.t1">
    <property type="protein sequence ID" value="ACRNAN_scaffold4201.g22512.t1"/>
    <property type="gene ID" value="ACRNAN_scaffold4201.g22512"/>
</dbReference>
<reference evidence="6" key="1">
    <citation type="submission" date="2022-11" db="UniProtKB">
        <authorList>
            <consortium name="WormBaseParasite"/>
        </authorList>
    </citation>
    <scope>IDENTIFICATION</scope>
</reference>
<dbReference type="Proteomes" id="UP000887540">
    <property type="component" value="Unplaced"/>
</dbReference>
<feature type="domain" description="CHORD" evidence="4">
    <location>
        <begin position="3"/>
        <end position="62"/>
    </location>
</feature>
<protein>
    <submittedName>
        <fullName evidence="6">CHORD domain-containing protein</fullName>
    </submittedName>
</protein>
<dbReference type="PANTHER" id="PTHR46983">
    <property type="entry name" value="CYSTEINE AND HISTIDINE-RICH DOMAIN-CONTAINING PROTEIN 1"/>
    <property type="match status" value="1"/>
</dbReference>
<dbReference type="PANTHER" id="PTHR46983:SF3">
    <property type="entry name" value="CHPADIPLOID STATE MAINTENANCE PROTEIN CHPA"/>
    <property type="match status" value="1"/>
</dbReference>
<keyword evidence="1" id="KW-0479">Metal-binding</keyword>
<evidence type="ECO:0000313" key="5">
    <source>
        <dbReference type="Proteomes" id="UP000887540"/>
    </source>
</evidence>
<keyword evidence="5" id="KW-1185">Reference proteome</keyword>